<dbReference type="SUPFAM" id="SSF53067">
    <property type="entry name" value="Actin-like ATPase domain"/>
    <property type="match status" value="1"/>
</dbReference>
<proteinExistence type="predicted"/>
<evidence type="ECO:0000313" key="2">
    <source>
        <dbReference type="Proteomes" id="UP000828390"/>
    </source>
</evidence>
<sequence length="225" mass="25707">MIDPATVKGWFDIVVEPLIKQLNHLMKKDVVADIETIMLVGGFAECKYVQKRLKEELKNRKLIVPPEAGLAVVKGAVIFGQNPQIFSSRVLKYTYGIEVYDDFDETIHPKENLIFVDGKWKVENCFHIFVRANDLIPVNHCVTHFITPLSSVSVIAVYKSVSENPKYITGIGCTRIGTLWIENNKDIPLHMQEKEVTFMFGNTEIFVYVKQTETGREERLTLDCL</sequence>
<reference evidence="1" key="2">
    <citation type="submission" date="2020-11" db="EMBL/GenBank/DDBJ databases">
        <authorList>
            <person name="McCartney M.A."/>
            <person name="Auch B."/>
            <person name="Kono T."/>
            <person name="Mallez S."/>
            <person name="Becker A."/>
            <person name="Gohl D.M."/>
            <person name="Silverstein K.A.T."/>
            <person name="Koren S."/>
            <person name="Bechman K.B."/>
            <person name="Herman A."/>
            <person name="Abrahante J.E."/>
            <person name="Garbe J."/>
        </authorList>
    </citation>
    <scope>NUCLEOTIDE SEQUENCE</scope>
    <source>
        <strain evidence="1">Duluth1</strain>
        <tissue evidence="1">Whole animal</tissue>
    </source>
</reference>
<name>A0A9D4HTS5_DREPO</name>
<dbReference type="InterPro" id="IPR043129">
    <property type="entry name" value="ATPase_NBD"/>
</dbReference>
<dbReference type="PANTHER" id="PTHR14187">
    <property type="entry name" value="ALPHA KINASE/ELONGATION FACTOR 2 KINASE"/>
    <property type="match status" value="1"/>
</dbReference>
<reference evidence="1" key="1">
    <citation type="journal article" date="2019" name="bioRxiv">
        <title>The Genome of the Zebra Mussel, Dreissena polymorpha: A Resource for Invasive Species Research.</title>
        <authorList>
            <person name="McCartney M.A."/>
            <person name="Auch B."/>
            <person name="Kono T."/>
            <person name="Mallez S."/>
            <person name="Zhang Y."/>
            <person name="Obille A."/>
            <person name="Becker A."/>
            <person name="Abrahante J.E."/>
            <person name="Garbe J."/>
            <person name="Badalamenti J.P."/>
            <person name="Herman A."/>
            <person name="Mangelson H."/>
            <person name="Liachko I."/>
            <person name="Sullivan S."/>
            <person name="Sone E.D."/>
            <person name="Koren S."/>
            <person name="Silverstein K.A.T."/>
            <person name="Beckman K.B."/>
            <person name="Gohl D.M."/>
        </authorList>
    </citation>
    <scope>NUCLEOTIDE SEQUENCE</scope>
    <source>
        <strain evidence="1">Duluth1</strain>
        <tissue evidence="1">Whole animal</tissue>
    </source>
</reference>
<dbReference type="EMBL" id="JAIWYP010000012">
    <property type="protein sequence ID" value="KAH3729178.1"/>
    <property type="molecule type" value="Genomic_DNA"/>
</dbReference>
<comment type="caution">
    <text evidence="1">The sequence shown here is derived from an EMBL/GenBank/DDBJ whole genome shotgun (WGS) entry which is preliminary data.</text>
</comment>
<dbReference type="PANTHER" id="PTHR14187:SF5">
    <property type="entry name" value="HEAT SHOCK 70 KDA PROTEIN 12A"/>
    <property type="match status" value="1"/>
</dbReference>
<accession>A0A9D4HTS5</accession>
<evidence type="ECO:0000313" key="1">
    <source>
        <dbReference type="EMBL" id="KAH3729178.1"/>
    </source>
</evidence>
<organism evidence="1 2">
    <name type="scientific">Dreissena polymorpha</name>
    <name type="common">Zebra mussel</name>
    <name type="synonym">Mytilus polymorpha</name>
    <dbReference type="NCBI Taxonomy" id="45954"/>
    <lineage>
        <taxon>Eukaryota</taxon>
        <taxon>Metazoa</taxon>
        <taxon>Spiralia</taxon>
        <taxon>Lophotrochozoa</taxon>
        <taxon>Mollusca</taxon>
        <taxon>Bivalvia</taxon>
        <taxon>Autobranchia</taxon>
        <taxon>Heteroconchia</taxon>
        <taxon>Euheterodonta</taxon>
        <taxon>Imparidentia</taxon>
        <taxon>Neoheterodontei</taxon>
        <taxon>Myida</taxon>
        <taxon>Dreissenoidea</taxon>
        <taxon>Dreissenidae</taxon>
        <taxon>Dreissena</taxon>
    </lineage>
</organism>
<keyword evidence="2" id="KW-1185">Reference proteome</keyword>
<protein>
    <submittedName>
        <fullName evidence="1">Uncharacterized protein</fullName>
    </submittedName>
</protein>
<dbReference type="Proteomes" id="UP000828390">
    <property type="component" value="Unassembled WGS sequence"/>
</dbReference>
<gene>
    <name evidence="1" type="ORF">DPMN_055144</name>
</gene>
<dbReference type="AlphaFoldDB" id="A0A9D4HTS5"/>